<dbReference type="RefSeq" id="WP_158954643.1">
    <property type="nucleotide sequence ID" value="NZ_CP046915.1"/>
</dbReference>
<dbReference type="PANTHER" id="PTHR33751">
    <property type="entry name" value="CBB3-TYPE CYTOCHROME C OXIDASE SUBUNIT FIXP"/>
    <property type="match status" value="1"/>
</dbReference>
<dbReference type="PANTHER" id="PTHR33751:SF9">
    <property type="entry name" value="CYTOCHROME C4"/>
    <property type="match status" value="1"/>
</dbReference>
<feature type="domain" description="Cytochrome c" evidence="8">
    <location>
        <begin position="22"/>
        <end position="104"/>
    </location>
</feature>
<dbReference type="SUPFAM" id="SSF46626">
    <property type="entry name" value="Cytochrome c"/>
    <property type="match status" value="1"/>
</dbReference>
<keyword evidence="5 6" id="KW-0408">Iron</keyword>
<accession>A0A7Z2GN25</accession>
<keyword evidence="10" id="KW-1185">Reference proteome</keyword>
<feature type="chain" id="PRO_5031283273" evidence="7">
    <location>
        <begin position="19"/>
        <end position="107"/>
    </location>
</feature>
<dbReference type="Pfam" id="PF00034">
    <property type="entry name" value="Cytochrom_C"/>
    <property type="match status" value="1"/>
</dbReference>
<reference evidence="9 10" key="1">
    <citation type="submission" date="2019-12" db="EMBL/GenBank/DDBJ databases">
        <title>Paraburkholderia acidiphila 7Q-K02 sp. nov and Paraburkholderia acidisoli DHF22 sp. nov., two strains isolated from forest soil.</title>
        <authorList>
            <person name="Gao Z."/>
            <person name="Qiu L."/>
        </authorList>
    </citation>
    <scope>NUCLEOTIDE SEQUENCE [LARGE SCALE GENOMIC DNA]</scope>
    <source>
        <strain evidence="9 10">DHF22</strain>
    </source>
</reference>
<evidence type="ECO:0000256" key="2">
    <source>
        <dbReference type="ARBA" id="ARBA00022617"/>
    </source>
</evidence>
<proteinExistence type="predicted"/>
<name>A0A7Z2GN25_9BURK</name>
<keyword evidence="2 6" id="KW-0349">Heme</keyword>
<dbReference type="EMBL" id="CP046915">
    <property type="protein sequence ID" value="QGZ64827.1"/>
    <property type="molecule type" value="Genomic_DNA"/>
</dbReference>
<evidence type="ECO:0000313" key="10">
    <source>
        <dbReference type="Proteomes" id="UP000433577"/>
    </source>
</evidence>
<evidence type="ECO:0000256" key="1">
    <source>
        <dbReference type="ARBA" id="ARBA00022448"/>
    </source>
</evidence>
<feature type="signal peptide" evidence="7">
    <location>
        <begin position="1"/>
        <end position="18"/>
    </location>
</feature>
<dbReference type="PROSITE" id="PS51007">
    <property type="entry name" value="CYTC"/>
    <property type="match status" value="1"/>
</dbReference>
<dbReference type="AlphaFoldDB" id="A0A7Z2GN25"/>
<protein>
    <submittedName>
        <fullName evidence="9">C-type cytochrome</fullName>
    </submittedName>
</protein>
<dbReference type="InterPro" id="IPR009056">
    <property type="entry name" value="Cyt_c-like_dom"/>
</dbReference>
<dbReference type="Gene3D" id="1.10.760.10">
    <property type="entry name" value="Cytochrome c-like domain"/>
    <property type="match status" value="1"/>
</dbReference>
<evidence type="ECO:0000256" key="3">
    <source>
        <dbReference type="ARBA" id="ARBA00022723"/>
    </source>
</evidence>
<keyword evidence="1" id="KW-0813">Transport</keyword>
<dbReference type="Proteomes" id="UP000433577">
    <property type="component" value="Chromosome 3"/>
</dbReference>
<evidence type="ECO:0000256" key="7">
    <source>
        <dbReference type="SAM" id="SignalP"/>
    </source>
</evidence>
<keyword evidence="7" id="KW-0732">Signal</keyword>
<keyword evidence="3 6" id="KW-0479">Metal-binding</keyword>
<sequence length="107" mass="10810">MTAASIAGAISFVNLAHAAAPGDPAQGHAKFAACVACHGADGRTPTSPGFPRIGGQNPAYVAAALRAYRSGERNGGMAAMMQPMAKPLSDQDIDNLASYIATLGPQK</sequence>
<evidence type="ECO:0000256" key="5">
    <source>
        <dbReference type="ARBA" id="ARBA00023004"/>
    </source>
</evidence>
<dbReference type="GO" id="GO:0020037">
    <property type="term" value="F:heme binding"/>
    <property type="evidence" value="ECO:0007669"/>
    <property type="project" value="InterPro"/>
</dbReference>
<evidence type="ECO:0000259" key="8">
    <source>
        <dbReference type="PROSITE" id="PS51007"/>
    </source>
</evidence>
<dbReference type="GO" id="GO:0005506">
    <property type="term" value="F:iron ion binding"/>
    <property type="evidence" value="ECO:0007669"/>
    <property type="project" value="InterPro"/>
</dbReference>
<organism evidence="9 10">
    <name type="scientific">Paraburkholderia acidisoli</name>
    <dbReference type="NCBI Taxonomy" id="2571748"/>
    <lineage>
        <taxon>Bacteria</taxon>
        <taxon>Pseudomonadati</taxon>
        <taxon>Pseudomonadota</taxon>
        <taxon>Betaproteobacteria</taxon>
        <taxon>Burkholderiales</taxon>
        <taxon>Burkholderiaceae</taxon>
        <taxon>Paraburkholderia</taxon>
    </lineage>
</organism>
<evidence type="ECO:0000256" key="4">
    <source>
        <dbReference type="ARBA" id="ARBA00022982"/>
    </source>
</evidence>
<dbReference type="OrthoDB" id="9773456at2"/>
<dbReference type="PRINTS" id="PR00605">
    <property type="entry name" value="CYTCHROMECIC"/>
</dbReference>
<dbReference type="InterPro" id="IPR008168">
    <property type="entry name" value="Cyt_C_IC"/>
</dbReference>
<dbReference type="KEGG" id="pacs:FAZ98_23710"/>
<gene>
    <name evidence="9" type="ORF">FAZ98_23710</name>
</gene>
<dbReference type="InterPro" id="IPR036909">
    <property type="entry name" value="Cyt_c-like_dom_sf"/>
</dbReference>
<dbReference type="GO" id="GO:0009055">
    <property type="term" value="F:electron transfer activity"/>
    <property type="evidence" value="ECO:0007669"/>
    <property type="project" value="InterPro"/>
</dbReference>
<keyword evidence="4" id="KW-0249">Electron transport</keyword>
<dbReference type="InterPro" id="IPR050597">
    <property type="entry name" value="Cytochrome_c_Oxidase_Subunit"/>
</dbReference>
<evidence type="ECO:0000313" key="9">
    <source>
        <dbReference type="EMBL" id="QGZ64827.1"/>
    </source>
</evidence>
<evidence type="ECO:0000256" key="6">
    <source>
        <dbReference type="PROSITE-ProRule" id="PRU00433"/>
    </source>
</evidence>